<name>A0A8S2I117_9BILA</name>
<evidence type="ECO:0000313" key="4">
    <source>
        <dbReference type="EMBL" id="CAF3686615.1"/>
    </source>
</evidence>
<accession>A0A8S2I117</accession>
<evidence type="ECO:0000256" key="1">
    <source>
        <dbReference type="SAM" id="MobiDB-lite"/>
    </source>
</evidence>
<reference evidence="4" key="1">
    <citation type="submission" date="2021-02" db="EMBL/GenBank/DDBJ databases">
        <authorList>
            <person name="Nowell W R."/>
        </authorList>
    </citation>
    <scope>NUCLEOTIDE SEQUENCE</scope>
</reference>
<keyword evidence="2" id="KW-1133">Transmembrane helix</keyword>
<dbReference type="Proteomes" id="UP000682733">
    <property type="component" value="Unassembled WGS sequence"/>
</dbReference>
<keyword evidence="2" id="KW-0472">Membrane</keyword>
<feature type="region of interest" description="Disordered" evidence="1">
    <location>
        <begin position="176"/>
        <end position="196"/>
    </location>
</feature>
<feature type="compositionally biased region" description="Low complexity" evidence="1">
    <location>
        <begin position="295"/>
        <end position="315"/>
    </location>
</feature>
<feature type="compositionally biased region" description="Polar residues" evidence="1">
    <location>
        <begin position="176"/>
        <end position="192"/>
    </location>
</feature>
<protein>
    <submittedName>
        <fullName evidence="4">Uncharacterized protein</fullName>
    </submittedName>
</protein>
<keyword evidence="2" id="KW-0812">Transmembrane</keyword>
<dbReference type="Proteomes" id="UP000677228">
    <property type="component" value="Unassembled WGS sequence"/>
</dbReference>
<evidence type="ECO:0000313" key="5">
    <source>
        <dbReference type="Proteomes" id="UP000682733"/>
    </source>
</evidence>
<evidence type="ECO:0000313" key="3">
    <source>
        <dbReference type="EMBL" id="CAF0906857.1"/>
    </source>
</evidence>
<sequence length="582" mass="65876">MQQHTQDHRIDPESGLCEVCQQRLLALYRESKHYKEGNVTKFSYVTEAEQSNFEKHESQISTSNLLKNETNRSDLRQVRTNGVTDKKLSNRNAYNSTTVVTTEQETISSPVVIVKNHVERQTPPTTSIIRMSNIVTPPSSTLTTITESRQNIPAASIVQIDEPKSTSNVTIINKSQTTAVQTEPSYSNSSSVRPPPGRFWPDMRQLRQISESQSDYQVLPPSKDVVVLTERPAEIVKTTNIINDTVTDVLRPVPTVETKTIVTKPTIVATDSDIVSRRRKSRYKNRSYRNRRRSIASTASTYSSYSTTSGTLSSARTLTPRPHRTQQRTIIHQPTVVTQPIQTQIITEPMITVVPHRRLIRRVKRAKTQSGYYSSDLDHGFRRVYKSDYKYRHYYYCNWFKGRCDLKNRSCGCCEWFYGCPVWMLVLLMLLFLGILVAFFTLLGLQPTINAARRSQTAQNRLLNKTVIVYGFLENCGYGTAGAGTTLPLCINTISTTTVQQLRRTWSPTPSSSFDTEAIDYLHKTPVAIFQQSAINSVHNFSSTDTSSSSDVETKDNFHANSDKEKFNSLLKVLNVSPVKDT</sequence>
<dbReference type="EMBL" id="CAJNOK010003577">
    <property type="protein sequence ID" value="CAF0906857.1"/>
    <property type="molecule type" value="Genomic_DNA"/>
</dbReference>
<feature type="transmembrane region" description="Helical" evidence="2">
    <location>
        <begin position="416"/>
        <end position="445"/>
    </location>
</feature>
<evidence type="ECO:0000256" key="2">
    <source>
        <dbReference type="SAM" id="Phobius"/>
    </source>
</evidence>
<dbReference type="AlphaFoldDB" id="A0A8S2I117"/>
<proteinExistence type="predicted"/>
<feature type="compositionally biased region" description="Basic residues" evidence="1">
    <location>
        <begin position="279"/>
        <end position="294"/>
    </location>
</feature>
<dbReference type="EMBL" id="CAJOBA010003579">
    <property type="protein sequence ID" value="CAF3686615.1"/>
    <property type="molecule type" value="Genomic_DNA"/>
</dbReference>
<gene>
    <name evidence="3" type="ORF">OVA965_LOCUS9917</name>
    <name evidence="4" type="ORF">TMI583_LOCUS9914</name>
</gene>
<feature type="region of interest" description="Disordered" evidence="1">
    <location>
        <begin position="279"/>
        <end position="326"/>
    </location>
</feature>
<comment type="caution">
    <text evidence="4">The sequence shown here is derived from an EMBL/GenBank/DDBJ whole genome shotgun (WGS) entry which is preliminary data.</text>
</comment>
<organism evidence="4 5">
    <name type="scientific">Didymodactylos carnosus</name>
    <dbReference type="NCBI Taxonomy" id="1234261"/>
    <lineage>
        <taxon>Eukaryota</taxon>
        <taxon>Metazoa</taxon>
        <taxon>Spiralia</taxon>
        <taxon>Gnathifera</taxon>
        <taxon>Rotifera</taxon>
        <taxon>Eurotatoria</taxon>
        <taxon>Bdelloidea</taxon>
        <taxon>Philodinida</taxon>
        <taxon>Philodinidae</taxon>
        <taxon>Didymodactylos</taxon>
    </lineage>
</organism>